<protein>
    <recommendedName>
        <fullName evidence="3">T. brucei spp.-specific protein</fullName>
    </recommendedName>
</protein>
<dbReference type="AlphaFoldDB" id="Q4GZ17"/>
<dbReference type="RefSeq" id="XP_001218904.1">
    <property type="nucleotide sequence ID" value="XM_001218903.1"/>
</dbReference>
<evidence type="ECO:0000313" key="1">
    <source>
        <dbReference type="EMBL" id="CAJ16265.1"/>
    </source>
</evidence>
<evidence type="ECO:0000313" key="2">
    <source>
        <dbReference type="Proteomes" id="UP000008524"/>
    </source>
</evidence>
<accession>Q4GZ17</accession>
<gene>
    <name evidence="1" type="ORF">TB927.1.2020</name>
</gene>
<keyword evidence="2" id="KW-1185">Reference proteome</keyword>
<organism evidence="1 2">
    <name type="scientific">Trypanosoma brucei brucei (strain 927/4 GUTat10.1)</name>
    <dbReference type="NCBI Taxonomy" id="185431"/>
    <lineage>
        <taxon>Eukaryota</taxon>
        <taxon>Discoba</taxon>
        <taxon>Euglenozoa</taxon>
        <taxon>Kinetoplastea</taxon>
        <taxon>Metakinetoplastina</taxon>
        <taxon>Trypanosomatida</taxon>
        <taxon>Trypanosomatidae</taxon>
        <taxon>Trypanosoma</taxon>
    </lineage>
</organism>
<dbReference type="Proteomes" id="UP000008524">
    <property type="component" value="Chromosome 1"/>
</dbReference>
<proteinExistence type="predicted"/>
<dbReference type="GeneID" id="4357277"/>
<name>Q4GZ17_TRYB2</name>
<sequence>MYHNKYQHKMFTNHSTRYPQFRVRKHTEEKLYTISHGGSGCHKYPIIAENKHKHDNECEGNPNHIHVYPGLNTIRLALWIGSRIYAKDSVHQEPCTIPPRT</sequence>
<reference evidence="2" key="2">
    <citation type="journal article" date="2005" name="Science">
        <title>The genome of the African trypanosome Trypanosoma brucei.</title>
        <authorList>
            <person name="Berriman M."/>
            <person name="Ghedin E."/>
            <person name="Hertz-Fowler C."/>
            <person name="Blandin G."/>
            <person name="Renauld H."/>
            <person name="Bartholomeu D.C."/>
            <person name="Lennard N.J."/>
            <person name="Caler E."/>
            <person name="Hamlin N.E."/>
            <person name="Haas B."/>
            <person name="Bohme U."/>
            <person name="Hannick L."/>
            <person name="Aslett M.A."/>
            <person name="Shallom J."/>
            <person name="Marcello L."/>
            <person name="Hou L."/>
            <person name="Wickstead B."/>
            <person name="Alsmark U.C."/>
            <person name="Arrowsmith C."/>
            <person name="Atkin R.J."/>
            <person name="Barron A.J."/>
            <person name="Bringaud F."/>
            <person name="Brooks K."/>
            <person name="Carrington M."/>
            <person name="Cherevach I."/>
            <person name="Chillingworth T.J."/>
            <person name="Churcher C."/>
            <person name="Clark L.N."/>
            <person name="Corton C.H."/>
            <person name="Cronin A."/>
            <person name="Davies R.M."/>
            <person name="Doggett J."/>
            <person name="Djikeng A."/>
            <person name="Feldblyum T."/>
            <person name="Field M.C."/>
            <person name="Fraser A."/>
            <person name="Goodhead I."/>
            <person name="Hance Z."/>
            <person name="Harper D."/>
            <person name="Harris B.R."/>
            <person name="Hauser H."/>
            <person name="Hostetler J."/>
            <person name="Ivens A."/>
            <person name="Jagels K."/>
            <person name="Johnson D."/>
            <person name="Johnson J."/>
            <person name="Jones K."/>
            <person name="Kerhornou A.X."/>
            <person name="Koo H."/>
            <person name="Larke N."/>
            <person name="Landfear S."/>
            <person name="Larkin C."/>
            <person name="Leech V."/>
            <person name="Line A."/>
            <person name="Lord A."/>
            <person name="Macleod A."/>
            <person name="Mooney P.J."/>
            <person name="Moule S."/>
            <person name="Martin D.M."/>
            <person name="Morgan G.W."/>
            <person name="Mungall K."/>
            <person name="Norbertczak H."/>
            <person name="Ormond D."/>
            <person name="Pai G."/>
            <person name="Peacock C.S."/>
            <person name="Peterson J."/>
            <person name="Quail M.A."/>
            <person name="Rabbinowitsch E."/>
            <person name="Rajandream M.A."/>
            <person name="Reitter C."/>
            <person name="Salzberg S.L."/>
            <person name="Sanders M."/>
            <person name="Schobel S."/>
            <person name="Sharp S."/>
            <person name="Simmonds M."/>
            <person name="Simpson A.J."/>
            <person name="Tallon L."/>
            <person name="Turner C.M."/>
            <person name="Tait A."/>
            <person name="Tivey A.R."/>
            <person name="Van Aken S."/>
            <person name="Walker D."/>
            <person name="Wanless D."/>
            <person name="Wang S."/>
            <person name="White B."/>
            <person name="White O."/>
            <person name="Whitehead S."/>
            <person name="Woodward J."/>
            <person name="Wortman J."/>
            <person name="Adams M.D."/>
            <person name="Embley T.M."/>
            <person name="Gull K."/>
            <person name="Ullu E."/>
            <person name="Barry J.D."/>
            <person name="Fairlamb A.H."/>
            <person name="Opperdoes F."/>
            <person name="Barrell B.G."/>
            <person name="Donelson J.E."/>
            <person name="Hall N."/>
            <person name="Fraser C.M."/>
            <person name="Melville S.E."/>
            <person name="El-Sayed N.M."/>
        </authorList>
    </citation>
    <scope>NUCLEOTIDE SEQUENCE [LARGE SCALE GENOMIC DNA]</scope>
    <source>
        <strain evidence="2">927/4 GUTat10.1</strain>
    </source>
</reference>
<dbReference type="PaxDb" id="5691-CAJ16265"/>
<dbReference type="InParanoid" id="Q4GZ17"/>
<dbReference type="KEGG" id="tbr:TB927.1.2020"/>
<dbReference type="EMBL" id="AL929603">
    <property type="protein sequence ID" value="CAJ16265.1"/>
    <property type="molecule type" value="Genomic_DNA"/>
</dbReference>
<evidence type="ECO:0008006" key="3">
    <source>
        <dbReference type="Google" id="ProtNLM"/>
    </source>
</evidence>
<reference evidence="1 2" key="1">
    <citation type="journal article" date="2003" name="Nucleic Acids Res.">
        <title>The DNA sequence of chromosome I of an African trypanosome: gene content, chromosome organisation, recombination and polymorphism.</title>
        <authorList>
            <person name="Hall N."/>
            <person name="Berriman M."/>
            <person name="Lennard N.J."/>
            <person name="Harris B.R."/>
            <person name="Hertz-Fowler C."/>
            <person name="Bart-Delabesse E.N."/>
            <person name="Gerrare C.S."/>
            <person name="Atkin R.J."/>
            <person name="Barron A.J."/>
            <person name="Bowman S."/>
            <person name="Bray-Allen S.P."/>
            <person name="Bringaud F."/>
            <person name="Clark L.N."/>
            <person name="Corton C.H."/>
            <person name="Cronin A."/>
            <person name="Davies R."/>
            <person name="Doggett J."/>
            <person name="Fraser A."/>
            <person name="Gruter E."/>
            <person name="Hall S."/>
            <person name="Harper A.D."/>
            <person name="Kay M.P."/>
            <person name="Leech V."/>
            <person name="Mayes R."/>
            <person name="Price C."/>
            <person name="Quail M.A."/>
            <person name="Rabbinowitch E."/>
            <person name="Reitter C."/>
            <person name="Rutherford K."/>
            <person name="Sasse J."/>
            <person name="Sharp S."/>
            <person name="Shownkeen R."/>
            <person name="Macleod A."/>
            <person name="Taylor S."/>
            <person name="Tweedie A."/>
            <person name="Turner C.M.R."/>
            <person name="Tait A."/>
            <person name="Gull K."/>
            <person name="Barrell B."/>
            <person name="Melville S.E."/>
        </authorList>
    </citation>
    <scope>NUCLEOTIDE SEQUENCE [LARGE SCALE GENOMIC DNA]</scope>
    <source>
        <strain evidence="1 2">927/4 GUTat10.1</strain>
    </source>
</reference>